<protein>
    <submittedName>
        <fullName evidence="3">Uncharacterized protein</fullName>
    </submittedName>
</protein>
<dbReference type="Proteomes" id="UP000887577">
    <property type="component" value="Unplaced"/>
</dbReference>
<feature type="compositionally biased region" description="Polar residues" evidence="1">
    <location>
        <begin position="98"/>
        <end position="115"/>
    </location>
</feature>
<accession>A0A914YLE7</accession>
<dbReference type="AlphaFoldDB" id="A0A914YLE7"/>
<proteinExistence type="predicted"/>
<feature type="compositionally biased region" description="Low complexity" evidence="1">
    <location>
        <begin position="146"/>
        <end position="157"/>
    </location>
</feature>
<organism evidence="2 3">
    <name type="scientific">Panagrolaimus superbus</name>
    <dbReference type="NCBI Taxonomy" id="310955"/>
    <lineage>
        <taxon>Eukaryota</taxon>
        <taxon>Metazoa</taxon>
        <taxon>Ecdysozoa</taxon>
        <taxon>Nematoda</taxon>
        <taxon>Chromadorea</taxon>
        <taxon>Rhabditida</taxon>
        <taxon>Tylenchina</taxon>
        <taxon>Panagrolaimomorpha</taxon>
        <taxon>Panagrolaimoidea</taxon>
        <taxon>Panagrolaimidae</taxon>
        <taxon>Panagrolaimus</taxon>
    </lineage>
</organism>
<sequence length="403" mass="45334">MNESITKNLFLATRDRAAEVVLRKELQEKERQQKLEVKRKEQEERLKRIGEHKNQLILQRAREKAERDLQKSKAVIDRRLAQLEQEKKKKEEILQKAHSATSRTAQNSQKKVFAFGSSTPRELSYLEKLSKDQKQYDRRLAPPSTPSSNASPSITPPRDTHSTRNSSVTRGPKLMLGNNMTSSLYVPQKAKPAAPRVSPPKRTSPAKVFPPAKANPMTQSLYVSKKSSTPTHSNNKPTPKARNASPAKHLLTNKRSPATSITQLQAQRKPPIPKAPTAGTPARAPPKIQAFEKTESEKPKAIIPRKIVESQDPPEPPNVSIKAPIIVTEEKQDETPKEDEGHISPPSTPAVEQPLNEDHKVEPQEIVEAVEKQFYVAPNEHQIIDEQSVEPQTYRSPNLFKMN</sequence>
<evidence type="ECO:0000313" key="2">
    <source>
        <dbReference type="Proteomes" id="UP000887577"/>
    </source>
</evidence>
<feature type="compositionally biased region" description="Polar residues" evidence="1">
    <location>
        <begin position="253"/>
        <end position="266"/>
    </location>
</feature>
<feature type="compositionally biased region" description="Basic and acidic residues" evidence="1">
    <location>
        <begin position="328"/>
        <end position="342"/>
    </location>
</feature>
<feature type="compositionally biased region" description="Polar residues" evidence="1">
    <location>
        <begin position="216"/>
        <end position="237"/>
    </location>
</feature>
<feature type="compositionally biased region" description="Low complexity" evidence="1">
    <location>
        <begin position="275"/>
        <end position="287"/>
    </location>
</feature>
<feature type="region of interest" description="Disordered" evidence="1">
    <location>
        <begin position="383"/>
        <end position="403"/>
    </location>
</feature>
<feature type="region of interest" description="Disordered" evidence="1">
    <location>
        <begin position="132"/>
        <end position="357"/>
    </location>
</feature>
<keyword evidence="2" id="KW-1185">Reference proteome</keyword>
<name>A0A914YLE7_9BILA</name>
<evidence type="ECO:0000313" key="3">
    <source>
        <dbReference type="WBParaSite" id="PSU_v2.g18144.t1"/>
    </source>
</evidence>
<reference evidence="3" key="1">
    <citation type="submission" date="2022-11" db="UniProtKB">
        <authorList>
            <consortium name="WormBaseParasite"/>
        </authorList>
    </citation>
    <scope>IDENTIFICATION</scope>
</reference>
<feature type="region of interest" description="Disordered" evidence="1">
    <location>
        <begin position="94"/>
        <end position="115"/>
    </location>
</feature>
<dbReference type="WBParaSite" id="PSU_v2.g18144.t1">
    <property type="protein sequence ID" value="PSU_v2.g18144.t1"/>
    <property type="gene ID" value="PSU_v2.g18144"/>
</dbReference>
<feature type="compositionally biased region" description="Basic and acidic residues" evidence="1">
    <location>
        <begin position="290"/>
        <end position="300"/>
    </location>
</feature>
<evidence type="ECO:0000256" key="1">
    <source>
        <dbReference type="SAM" id="MobiDB-lite"/>
    </source>
</evidence>